<evidence type="ECO:0000313" key="1">
    <source>
        <dbReference type="EMBL" id="KAK7073850.1"/>
    </source>
</evidence>
<dbReference type="EMBL" id="JAXCGZ010012025">
    <property type="protein sequence ID" value="KAK7073850.1"/>
    <property type="molecule type" value="Genomic_DNA"/>
</dbReference>
<evidence type="ECO:0000313" key="2">
    <source>
        <dbReference type="Proteomes" id="UP001381693"/>
    </source>
</evidence>
<accession>A0AAN8X7Z3</accession>
<proteinExistence type="predicted"/>
<dbReference type="Proteomes" id="UP001381693">
    <property type="component" value="Unassembled WGS sequence"/>
</dbReference>
<reference evidence="1 2" key="1">
    <citation type="submission" date="2023-11" db="EMBL/GenBank/DDBJ databases">
        <title>Halocaridina rubra genome assembly.</title>
        <authorList>
            <person name="Smith C."/>
        </authorList>
    </citation>
    <scope>NUCLEOTIDE SEQUENCE [LARGE SCALE GENOMIC DNA]</scope>
    <source>
        <strain evidence="1">EP-1</strain>
        <tissue evidence="1">Whole</tissue>
    </source>
</reference>
<dbReference type="AlphaFoldDB" id="A0AAN8X7Z3"/>
<name>A0AAN8X7Z3_HALRR</name>
<sequence>MNTPKDYILALVAETKNDNSRREYVSGGIYATVLTADNGVPKVISSDIMGPTWFPSVSVADDDIQNPYKIAPGAVTAVNVEAAILSGDIFSLDEMRRKIIDSSWRLSEFAAEEMCDFTFVKQAPILNLLNAFEYMMDNVFKTAANLAATNNAEMAKNNPWKNTVVQRMVERKLTPFESMPPHLPYERTVDLLKRRIKDFDEGLLKDSTTTHHANNRTEDYVVPSVSTVLTNVVASVREGVYPRIVGTFYEAILGYDVMSLLAPMISAEYVALLSRASKAPFPPKMVQLDKYVINSRLAIPQGGSVTESEKRWIENERKRVKTSAEMAFRNHEFIPKAIDGVLGPRRSQEALRALERETNEITTPAELEHYIIRKRQVNFSNFSLLRLGGDEAPRFVMYALWNALFLSTDVDKNLGQRELTRNLQMCVLALDPEAIPETNIGNLIVQILLLCPGENLITNNKSSSSYADIGITGKLKQQQQDEDIRNLYKVDKKEYSLEAAKYIKVSKGFSALAFYLLYAATATSSPIQKYRLTADEGGDTLDRSVLLLISRWADVRFPTHNLWGKDNKGDTSTSSLVAFAAMWALRNAVRSRRQVNDPTNTNFIPGRPLPLLAAFSSRVHLDRLLQNSYLQARNINSENLVWRAFEEMRRESEIWYASKEKTPNHHHLRVLTSTSTSSGTNLGGMTARLAVEPAGLIPNIDVITNNPTHTTTPSDEIGKYVENNEDVNKGLKMLLTDGRIALSVTDLRSFSKETFAKMKTFPITPFDF</sequence>
<organism evidence="1 2">
    <name type="scientific">Halocaridina rubra</name>
    <name type="common">Hawaiian red shrimp</name>
    <dbReference type="NCBI Taxonomy" id="373956"/>
    <lineage>
        <taxon>Eukaryota</taxon>
        <taxon>Metazoa</taxon>
        <taxon>Ecdysozoa</taxon>
        <taxon>Arthropoda</taxon>
        <taxon>Crustacea</taxon>
        <taxon>Multicrustacea</taxon>
        <taxon>Malacostraca</taxon>
        <taxon>Eumalacostraca</taxon>
        <taxon>Eucarida</taxon>
        <taxon>Decapoda</taxon>
        <taxon>Pleocyemata</taxon>
        <taxon>Caridea</taxon>
        <taxon>Atyoidea</taxon>
        <taxon>Atyidae</taxon>
        <taxon>Halocaridina</taxon>
    </lineage>
</organism>
<gene>
    <name evidence="1" type="ORF">SK128_001447</name>
</gene>
<keyword evidence="2" id="KW-1185">Reference proteome</keyword>
<comment type="caution">
    <text evidence="1">The sequence shown here is derived from an EMBL/GenBank/DDBJ whole genome shotgun (WGS) entry which is preliminary data.</text>
</comment>
<protein>
    <submittedName>
        <fullName evidence="1">Uncharacterized protein</fullName>
    </submittedName>
</protein>